<proteinExistence type="predicted"/>
<accession>A0A2L0WTY4</accession>
<sequence length="203" mass="23598">MDSRIRDSYSVDNDLLNFDSFSDLNTQEFNERFVDNDLLNIRTRDSFSDLNTQEFNERFIDNDLLNFTHSVNTQEFNQQSADSCDTVDEQSTNNAEDEENLLSQLFKLLESSELLSNSGSKEDSLSKIEQLLNTAIRFNRLNEKNYEKRKKIIDLTGDYIKKYIETLKSEEDQASQANFLAKDQADFLAEDQADFLTEDQADF</sequence>
<protein>
    <submittedName>
        <fullName evidence="1">Oxoc9</fullName>
    </submittedName>
</protein>
<evidence type="ECO:0000313" key="1">
    <source>
        <dbReference type="EMBL" id="AVA31108.1"/>
    </source>
</evidence>
<reference evidence="1 2" key="1">
    <citation type="journal article" date="2018" name="PLoS ONE">
        <title>Genome analysis of a novel Group I alphabaculovirus obtained from Oxyplax ochracea.</title>
        <authorList>
            <person name="Wang J."/>
            <person name="Hou D."/>
            <person name="Wang Q."/>
            <person name="Kuang W."/>
            <person name="Zhang L."/>
            <person name="Li J."/>
            <person name="Shen S."/>
            <person name="Deng F."/>
            <person name="Wang H."/>
            <person name="Hu Z."/>
            <person name="Wang M."/>
        </authorList>
    </citation>
    <scope>NUCLEOTIDE SEQUENCE [LARGE SCALE GENOMIC DNA]</scope>
    <source>
        <strain evidence="1">435</strain>
    </source>
</reference>
<name>A0A2L0WTY4_9ABAC</name>
<gene>
    <name evidence="1" type="ORF">Oxoc_ORF9</name>
</gene>
<organism evidence="1 2">
    <name type="scientific">Oxyplax ochracea nucleopolyhedrovirus</name>
    <dbReference type="NCBI Taxonomy" id="2083176"/>
    <lineage>
        <taxon>Viruses</taxon>
        <taxon>Viruses incertae sedis</taxon>
        <taxon>Naldaviricetes</taxon>
        <taxon>Lefavirales</taxon>
        <taxon>Baculoviridae</taxon>
        <taxon>Alphabaculovirus</taxon>
        <taxon>Alphabaculovirus oxochraceae</taxon>
    </lineage>
</organism>
<keyword evidence="2" id="KW-1185">Reference proteome</keyword>
<dbReference type="EMBL" id="MF143631">
    <property type="protein sequence ID" value="AVA31108.1"/>
    <property type="molecule type" value="Genomic_DNA"/>
</dbReference>
<dbReference type="Proteomes" id="UP000297028">
    <property type="component" value="Segment"/>
</dbReference>
<evidence type="ECO:0000313" key="2">
    <source>
        <dbReference type="Proteomes" id="UP000297028"/>
    </source>
</evidence>